<protein>
    <submittedName>
        <fullName evidence="7">Receptor homology region, transmembrane domain-and RING domain-containing protein 6</fullName>
    </submittedName>
</protein>
<dbReference type="InterPro" id="IPR051834">
    <property type="entry name" value="RING_finger_E3_ligase"/>
</dbReference>
<dbReference type="GO" id="GO:0008270">
    <property type="term" value="F:zinc ion binding"/>
    <property type="evidence" value="ECO:0007669"/>
    <property type="project" value="UniProtKB-KW"/>
</dbReference>
<dbReference type="PANTHER" id="PTHR45931:SF25">
    <property type="entry name" value="E3 UBIQUITIN-PROTEIN LIGASE RLIM-LIKE ISOFORM X1"/>
    <property type="match status" value="1"/>
</dbReference>
<reference evidence="7" key="2">
    <citation type="journal article" date="2024" name="Plant">
        <title>Genomic evolution and insights into agronomic trait innovations of Sesamum species.</title>
        <authorList>
            <person name="Miao H."/>
            <person name="Wang L."/>
            <person name="Qu L."/>
            <person name="Liu H."/>
            <person name="Sun Y."/>
            <person name="Le M."/>
            <person name="Wang Q."/>
            <person name="Wei S."/>
            <person name="Zheng Y."/>
            <person name="Lin W."/>
            <person name="Duan Y."/>
            <person name="Cao H."/>
            <person name="Xiong S."/>
            <person name="Wang X."/>
            <person name="Wei L."/>
            <person name="Li C."/>
            <person name="Ma Q."/>
            <person name="Ju M."/>
            <person name="Zhao R."/>
            <person name="Li G."/>
            <person name="Mu C."/>
            <person name="Tian Q."/>
            <person name="Mei H."/>
            <person name="Zhang T."/>
            <person name="Gao T."/>
            <person name="Zhang H."/>
        </authorList>
    </citation>
    <scope>NUCLEOTIDE SEQUENCE</scope>
    <source>
        <strain evidence="7">3651</strain>
    </source>
</reference>
<feature type="region of interest" description="Disordered" evidence="5">
    <location>
        <begin position="272"/>
        <end position="293"/>
    </location>
</feature>
<feature type="domain" description="RING-type" evidence="6">
    <location>
        <begin position="724"/>
        <end position="765"/>
    </location>
</feature>
<reference evidence="7" key="1">
    <citation type="submission" date="2020-06" db="EMBL/GenBank/DDBJ databases">
        <authorList>
            <person name="Li T."/>
            <person name="Hu X."/>
            <person name="Zhang T."/>
            <person name="Song X."/>
            <person name="Zhang H."/>
            <person name="Dai N."/>
            <person name="Sheng W."/>
            <person name="Hou X."/>
            <person name="Wei L."/>
        </authorList>
    </citation>
    <scope>NUCLEOTIDE SEQUENCE</scope>
    <source>
        <strain evidence="7">3651</strain>
        <tissue evidence="7">Leaf</tissue>
    </source>
</reference>
<keyword evidence="7" id="KW-0812">Transmembrane</keyword>
<dbReference type="GO" id="GO:0006511">
    <property type="term" value="P:ubiquitin-dependent protein catabolic process"/>
    <property type="evidence" value="ECO:0007669"/>
    <property type="project" value="TreeGrafter"/>
</dbReference>
<evidence type="ECO:0000256" key="2">
    <source>
        <dbReference type="ARBA" id="ARBA00022771"/>
    </source>
</evidence>
<accession>A0AAE1Y0U4</accession>
<feature type="compositionally biased region" description="Basic and acidic residues" evidence="5">
    <location>
        <begin position="342"/>
        <end position="390"/>
    </location>
</feature>
<keyword evidence="7" id="KW-0675">Receptor</keyword>
<dbReference type="CDD" id="cd16454">
    <property type="entry name" value="RING-H2_PA-TM-RING"/>
    <property type="match status" value="1"/>
</dbReference>
<evidence type="ECO:0000256" key="5">
    <source>
        <dbReference type="SAM" id="MobiDB-lite"/>
    </source>
</evidence>
<feature type="compositionally biased region" description="Low complexity" evidence="5">
    <location>
        <begin position="592"/>
        <end position="606"/>
    </location>
</feature>
<dbReference type="AlphaFoldDB" id="A0AAE1Y0U4"/>
<keyword evidence="7" id="KW-0472">Membrane</keyword>
<dbReference type="Proteomes" id="UP001293254">
    <property type="component" value="Unassembled WGS sequence"/>
</dbReference>
<organism evidence="7 8">
    <name type="scientific">Sesamum alatum</name>
    <dbReference type="NCBI Taxonomy" id="300844"/>
    <lineage>
        <taxon>Eukaryota</taxon>
        <taxon>Viridiplantae</taxon>
        <taxon>Streptophyta</taxon>
        <taxon>Embryophyta</taxon>
        <taxon>Tracheophyta</taxon>
        <taxon>Spermatophyta</taxon>
        <taxon>Magnoliopsida</taxon>
        <taxon>eudicotyledons</taxon>
        <taxon>Gunneridae</taxon>
        <taxon>Pentapetalae</taxon>
        <taxon>asterids</taxon>
        <taxon>lamiids</taxon>
        <taxon>Lamiales</taxon>
        <taxon>Pedaliaceae</taxon>
        <taxon>Sesamum</taxon>
    </lineage>
</organism>
<evidence type="ECO:0000256" key="4">
    <source>
        <dbReference type="PROSITE-ProRule" id="PRU00175"/>
    </source>
</evidence>
<keyword evidence="8" id="KW-1185">Reference proteome</keyword>
<keyword evidence="1" id="KW-0479">Metal-binding</keyword>
<comment type="caution">
    <text evidence="7">The sequence shown here is derived from an EMBL/GenBank/DDBJ whole genome shotgun (WGS) entry which is preliminary data.</text>
</comment>
<dbReference type="SMART" id="SM00184">
    <property type="entry name" value="RING"/>
    <property type="match status" value="1"/>
</dbReference>
<evidence type="ECO:0000313" key="7">
    <source>
        <dbReference type="EMBL" id="KAK4421706.1"/>
    </source>
</evidence>
<gene>
    <name evidence="7" type="ORF">Salat_2121200</name>
</gene>
<dbReference type="GO" id="GO:0061630">
    <property type="term" value="F:ubiquitin protein ligase activity"/>
    <property type="evidence" value="ECO:0007669"/>
    <property type="project" value="TreeGrafter"/>
</dbReference>
<dbReference type="PROSITE" id="PS50089">
    <property type="entry name" value="ZF_RING_2"/>
    <property type="match status" value="1"/>
</dbReference>
<feature type="compositionally biased region" description="Polar residues" evidence="5">
    <location>
        <begin position="75"/>
        <end position="89"/>
    </location>
</feature>
<dbReference type="SUPFAM" id="SSF57850">
    <property type="entry name" value="RING/U-box"/>
    <property type="match status" value="1"/>
</dbReference>
<evidence type="ECO:0000313" key="8">
    <source>
        <dbReference type="Proteomes" id="UP001293254"/>
    </source>
</evidence>
<dbReference type="InterPro" id="IPR013083">
    <property type="entry name" value="Znf_RING/FYVE/PHD"/>
</dbReference>
<keyword evidence="3" id="KW-0862">Zinc</keyword>
<dbReference type="EMBL" id="JACGWO010000008">
    <property type="protein sequence ID" value="KAK4421706.1"/>
    <property type="molecule type" value="Genomic_DNA"/>
</dbReference>
<dbReference type="Gene3D" id="3.30.40.10">
    <property type="entry name" value="Zinc/RING finger domain, C3HC4 (zinc finger)"/>
    <property type="match status" value="1"/>
</dbReference>
<evidence type="ECO:0000256" key="1">
    <source>
        <dbReference type="ARBA" id="ARBA00022723"/>
    </source>
</evidence>
<feature type="compositionally biased region" description="Low complexity" evidence="5">
    <location>
        <begin position="132"/>
        <end position="147"/>
    </location>
</feature>
<dbReference type="GO" id="GO:0005634">
    <property type="term" value="C:nucleus"/>
    <property type="evidence" value="ECO:0007669"/>
    <property type="project" value="TreeGrafter"/>
</dbReference>
<feature type="compositionally biased region" description="Polar residues" evidence="5">
    <location>
        <begin position="273"/>
        <end position="293"/>
    </location>
</feature>
<dbReference type="Pfam" id="PF13639">
    <property type="entry name" value="zf-RING_2"/>
    <property type="match status" value="1"/>
</dbReference>
<evidence type="ECO:0000259" key="6">
    <source>
        <dbReference type="PROSITE" id="PS50089"/>
    </source>
</evidence>
<feature type="region of interest" description="Disordered" evidence="5">
    <location>
        <begin position="307"/>
        <end position="453"/>
    </location>
</feature>
<name>A0AAE1Y0U4_9LAMI</name>
<keyword evidence="2 4" id="KW-0863">Zinc-finger</keyword>
<dbReference type="PANTHER" id="PTHR45931">
    <property type="entry name" value="SI:CH211-59O9.10"/>
    <property type="match status" value="1"/>
</dbReference>
<dbReference type="FunFam" id="3.30.40.10:FF:000594">
    <property type="entry name" value="RING/U-box superfamily protein"/>
    <property type="match status" value="1"/>
</dbReference>
<sequence length="769" mass="84319">MDQMDIDHTVDVPDTPDRLAARGINGRNSFTEENHCSSMPCHSGQQKLFDEGSKDQPMVIDSGSRKHSRRPPKCTSISSNSQHPINSTAFPPASSSSSRNALLFRKGATEKNPSYQSHDSAHIQHLRTARPSCISKSSSSQDDSSVDLTEKNLRRPVTGKVSPSRIPGNSHIEFRKLSGLANGASSSLGRRDFMIASRSACEGTDNVSRVGSNIAFGEGVEFDGNIQNKHAGFLSFDPIASPRVNKQKRLVRNGCISPNNIAMAKQLAGKDANGSTTVANNNHGSMEPTSPHTSVDIGELVAEDNDIHTGKGKGVISHPCSSQGPIGNKNLHSRSSMSLKGHSMETSDHIRASGRSIEEAGEWRSTRYRTREMSRASPDEEQCLIRETDALRSSSQRHGNRLERREKGTNVATGDDYSKDQTLVSSKHVSTQPLRESASDPRARTGRLNGPHCSTRTLIKRQKQGSTSSSCGDCSTSVSDDPEVMCLSSSANAPPLRATSSGVSNLHPIIEVDEFSPQPRRNDHDEDARARQVEADEMLARELQEQLYNEVPVFGVEEVDEHIALALQHRDDSDHGFSQARHPVLSARDSLMSNLRRQSQSRSSSNVPRRGSLGRTSTLGRMTRLRSRFPGQPRTILPSRGRTSLFPPGMDVDMRMRILGALEEVSDMGVSTGILQAQRDFNENDYEMLLALDENNDQHGGAPIHLINGLPQSTVQSDNFEEACAICLDTPTIGDIIRHLPCLHKFHKDCIDPWLRRRTSCPVCKSSIT</sequence>
<proteinExistence type="predicted"/>
<dbReference type="InterPro" id="IPR001841">
    <property type="entry name" value="Znf_RING"/>
</dbReference>
<feature type="compositionally biased region" description="Polar residues" evidence="5">
    <location>
        <begin position="420"/>
        <end position="434"/>
    </location>
</feature>
<feature type="region of interest" description="Disordered" evidence="5">
    <location>
        <begin position="592"/>
        <end position="648"/>
    </location>
</feature>
<feature type="compositionally biased region" description="Basic and acidic residues" evidence="5">
    <location>
        <begin position="1"/>
        <end position="20"/>
    </location>
</feature>
<feature type="region of interest" description="Disordered" evidence="5">
    <location>
        <begin position="1"/>
        <end position="167"/>
    </location>
</feature>
<evidence type="ECO:0000256" key="3">
    <source>
        <dbReference type="ARBA" id="ARBA00022833"/>
    </source>
</evidence>